<name>A0A0C1TUV9_9CLOT</name>
<proteinExistence type="predicted"/>
<evidence type="ECO:0000256" key="1">
    <source>
        <dbReference type="SAM" id="MobiDB-lite"/>
    </source>
</evidence>
<evidence type="ECO:0000313" key="2">
    <source>
        <dbReference type="EMBL" id="KIE44514.1"/>
    </source>
</evidence>
<dbReference type="Proteomes" id="UP000031366">
    <property type="component" value="Unassembled WGS sequence"/>
</dbReference>
<protein>
    <submittedName>
        <fullName evidence="2">Uncharacterized protein</fullName>
    </submittedName>
</protein>
<reference evidence="2 3" key="1">
    <citation type="journal article" date="2015" name="Infect. Genet. Evol.">
        <title>Genomic sequences of six botulinum neurotoxin-producing strains representing three clostridial species illustrate the mobility and diversity of botulinum neurotoxin genes.</title>
        <authorList>
            <person name="Smith T.J."/>
            <person name="Hill K.K."/>
            <person name="Xie G."/>
            <person name="Foley B.T."/>
            <person name="Williamson C.H."/>
            <person name="Foster J.T."/>
            <person name="Johnson S.L."/>
            <person name="Chertkov O."/>
            <person name="Teshima H."/>
            <person name="Gibbons H.S."/>
            <person name="Johnsky L.A."/>
            <person name="Karavis M.A."/>
            <person name="Smith L.A."/>
        </authorList>
    </citation>
    <scope>NUCLEOTIDE SEQUENCE [LARGE SCALE GENOMIC DNA]</scope>
    <source>
        <strain evidence="2 3">CDC 2741</strain>
    </source>
</reference>
<dbReference type="STRING" id="29341.RSJ17_07815"/>
<dbReference type="RefSeq" id="WP_039637212.1">
    <property type="nucleotide sequence ID" value="NZ_AYSO01000020.1"/>
</dbReference>
<comment type="caution">
    <text evidence="2">The sequence shown here is derived from an EMBL/GenBank/DDBJ whole genome shotgun (WGS) entry which is preliminary data.</text>
</comment>
<sequence>MRKRSKTLSLVLSLVFLINIFSHIKVFASDDFGYIDIEYLDMNTGQHVAPFRTQPVKLDGKPYVEHKVDYVSVSGYDVEYAINDGIKKAPNDVSVRITEGSRSKVTFYYRKNAQTRTVKYYGALIGTGEIFDTKQKSVEVSGSPVKVETTAPTPTNHNWKFKYSTIGKDGNKSSSKNVTVEVKDNDVEVYYWFEPSYGEAEVMLTIVDNELDSSGKFVKNQENGKDFFGREDKKFKVNGSENITVSSPTGGKEGLDFAYAVIEHNQGNPNDAINNHIQKFNSKTFKFDITTISTNWYVHFYYIPKGSNPGDGGGSIDPNSGKIVFDPNETDWTNLGKTGEGTGRYPILVKYDGENPAIGQGNITWHHWEEGKTETIWVGNPPVEVEVQGPPIEMDHSDTFDVKFPLNNITVTGDGNGSFGGDGGTVYIEKEGEGLKLEAAGRWGQAEYNEPTSPDENDTLSSKEVPNAPPDPAGQSGLYNIDWTKPEIHIDNPQSKWAKDPVPYPVKVTVDDNLSGFANGSVDVTDSSHYGRDNSDSLPHAEKSYSKTVMLYDGMYKIAVNAVDRATNDNADSKSTYYIDGTDPEVEFNIKPGIFSVENGAVRKPSKKGIDDGFYGDLTASDNLSGVAKIQYGWTFENKKNDVEYEVIYTSPYTYTDMYQERIKKEIEKPVGDNLFLHVELWDTAGNYTYKIFGPYEDPIKLRDFQVTDVRDPKWQEVFWKDNKPTGVNFKADKLPLDNTSNPIYINADMKKGYAFYFDVTSEYLYREEDKIVIIPTLYWVKDGKKVPVDMYYQLNNNPFIKMGSEEDTIKLHMKVNRKKTVIGELSELILKKPVRICKGKEWLGIGGWKHEYPADVQYKDGKEQYWYGKYFIPQTAVFVKKGDSPRPENILEGGEILINFQIIAYKNGIETLSTDQIYVYIPDQWKAEGGPKSSRYVEGDVILYNNKRSSLDDFKTNITH</sequence>
<dbReference type="AlphaFoldDB" id="A0A0C1TUV9"/>
<accession>A0A0C1TUV9</accession>
<organism evidence="2 3">
    <name type="scientific">Clostridium argentinense CDC 2741</name>
    <dbReference type="NCBI Taxonomy" id="1418104"/>
    <lineage>
        <taxon>Bacteria</taxon>
        <taxon>Bacillati</taxon>
        <taxon>Bacillota</taxon>
        <taxon>Clostridia</taxon>
        <taxon>Eubacteriales</taxon>
        <taxon>Clostridiaceae</taxon>
        <taxon>Clostridium</taxon>
    </lineage>
</organism>
<dbReference type="OrthoDB" id="2657408at2"/>
<dbReference type="EMBL" id="AYSO01000020">
    <property type="protein sequence ID" value="KIE44514.1"/>
    <property type="molecule type" value="Genomic_DNA"/>
</dbReference>
<feature type="region of interest" description="Disordered" evidence="1">
    <location>
        <begin position="446"/>
        <end position="474"/>
    </location>
</feature>
<gene>
    <name evidence="2" type="ORF">U732_1008</name>
</gene>
<evidence type="ECO:0000313" key="3">
    <source>
        <dbReference type="Proteomes" id="UP000031366"/>
    </source>
</evidence>
<keyword evidence="3" id="KW-1185">Reference proteome</keyword>